<reference evidence="2" key="2">
    <citation type="journal article" date="2021" name="PeerJ">
        <title>Extensive microbial diversity within the chicken gut microbiome revealed by metagenomics and culture.</title>
        <authorList>
            <person name="Gilroy R."/>
            <person name="Ravi A."/>
            <person name="Getino M."/>
            <person name="Pursley I."/>
            <person name="Horton D.L."/>
            <person name="Alikhan N.F."/>
            <person name="Baker D."/>
            <person name="Gharbi K."/>
            <person name="Hall N."/>
            <person name="Watson M."/>
            <person name="Adriaenssens E.M."/>
            <person name="Foster-Nyarko E."/>
            <person name="Jarju S."/>
            <person name="Secka A."/>
            <person name="Antonio M."/>
            <person name="Oren A."/>
            <person name="Chaudhuri R.R."/>
            <person name="La Ragione R."/>
            <person name="Hildebrand F."/>
            <person name="Pallen M.J."/>
        </authorList>
    </citation>
    <scope>NUCLEOTIDE SEQUENCE</scope>
    <source>
        <strain evidence="2">ChiGjej1B1-19959</strain>
    </source>
</reference>
<dbReference type="PROSITE" id="PS51257">
    <property type="entry name" value="PROKAR_LIPOPROTEIN"/>
    <property type="match status" value="1"/>
</dbReference>
<proteinExistence type="predicted"/>
<feature type="chain" id="PRO_5038801536" description="Lipoprotein" evidence="1">
    <location>
        <begin position="25"/>
        <end position="203"/>
    </location>
</feature>
<evidence type="ECO:0000256" key="1">
    <source>
        <dbReference type="SAM" id="SignalP"/>
    </source>
</evidence>
<gene>
    <name evidence="2" type="ORF">IAC53_00550</name>
</gene>
<protein>
    <recommendedName>
        <fullName evidence="4">Lipoprotein</fullName>
    </recommendedName>
</protein>
<evidence type="ECO:0000313" key="3">
    <source>
        <dbReference type="Proteomes" id="UP000824071"/>
    </source>
</evidence>
<accession>A0A9D1IDR0</accession>
<organism evidence="2 3">
    <name type="scientific">Candidatus Fimenecus excrementigallinarum</name>
    <dbReference type="NCBI Taxonomy" id="2840816"/>
    <lineage>
        <taxon>Bacteria</taxon>
        <taxon>Bacillati</taxon>
        <taxon>Bacillota</taxon>
        <taxon>Clostridia</taxon>
        <taxon>Candidatus Fimenecus</taxon>
    </lineage>
</organism>
<name>A0A9D1IDR0_9FIRM</name>
<evidence type="ECO:0008006" key="4">
    <source>
        <dbReference type="Google" id="ProtNLM"/>
    </source>
</evidence>
<sequence>MKRRIAASLLLFALFAALFGCSRGRDFERDENVPLPTAQETTAPAETPAGDDVFSFAAGIRMGMSPSEVQSLIGQSVSLSDAEDGRKLFSCVFSGVFINYATNKSVFFMFDEAGKQLEQLQFQCSASADGAYPADAVALFDVRYGPHAEYESNYQNCLWKAADVYVVLSIVDENNYAVTYSEKDYFEANYPEETEAYRRAAAA</sequence>
<keyword evidence="1" id="KW-0732">Signal</keyword>
<reference evidence="2" key="1">
    <citation type="submission" date="2020-10" db="EMBL/GenBank/DDBJ databases">
        <authorList>
            <person name="Gilroy R."/>
        </authorList>
    </citation>
    <scope>NUCLEOTIDE SEQUENCE</scope>
    <source>
        <strain evidence="2">ChiGjej1B1-19959</strain>
    </source>
</reference>
<dbReference type="AlphaFoldDB" id="A0A9D1IDR0"/>
<comment type="caution">
    <text evidence="2">The sequence shown here is derived from an EMBL/GenBank/DDBJ whole genome shotgun (WGS) entry which is preliminary data.</text>
</comment>
<evidence type="ECO:0000313" key="2">
    <source>
        <dbReference type="EMBL" id="HIU35085.1"/>
    </source>
</evidence>
<dbReference type="EMBL" id="DVMW01000005">
    <property type="protein sequence ID" value="HIU35085.1"/>
    <property type="molecule type" value="Genomic_DNA"/>
</dbReference>
<dbReference type="Proteomes" id="UP000824071">
    <property type="component" value="Unassembled WGS sequence"/>
</dbReference>
<feature type="signal peptide" evidence="1">
    <location>
        <begin position="1"/>
        <end position="24"/>
    </location>
</feature>